<dbReference type="PANTHER" id="PTHR12439">
    <property type="entry name" value="PLACENTAL PROTEIN 11-RELATED"/>
    <property type="match status" value="1"/>
</dbReference>
<proteinExistence type="inferred from homology"/>
<reference evidence="12" key="1">
    <citation type="journal article" date="2021" name="Antonie Van Leeuwenhoek">
        <title>Draft genome and description of Waterburya agarophytonicola gen. nov. sp. nov. (Pleurocapsales, Cyanobacteria): a seaweed symbiont.</title>
        <authorList>
            <person name="Bonthond G."/>
            <person name="Shalygin S."/>
            <person name="Bayer T."/>
            <person name="Weinberger F."/>
        </authorList>
    </citation>
    <scope>NUCLEOTIDE SEQUENCE</scope>
    <source>
        <strain evidence="12">KI4</strain>
    </source>
</reference>
<name>A0A964BMH2_9CYAN</name>
<keyword evidence="9" id="KW-0464">Manganese</keyword>
<evidence type="ECO:0000256" key="3">
    <source>
        <dbReference type="ARBA" id="ARBA00011245"/>
    </source>
</evidence>
<gene>
    <name evidence="12" type="ORF">I4641_00130</name>
</gene>
<evidence type="ECO:0000256" key="1">
    <source>
        <dbReference type="ARBA" id="ARBA00001936"/>
    </source>
</evidence>
<keyword evidence="4" id="KW-0540">Nuclease</keyword>
<evidence type="ECO:0000256" key="6">
    <source>
        <dbReference type="ARBA" id="ARBA00022759"/>
    </source>
</evidence>
<keyword evidence="8" id="KW-0694">RNA-binding</keyword>
<dbReference type="SUPFAM" id="SSF142877">
    <property type="entry name" value="EndoU-like"/>
    <property type="match status" value="1"/>
</dbReference>
<evidence type="ECO:0000256" key="8">
    <source>
        <dbReference type="ARBA" id="ARBA00022884"/>
    </source>
</evidence>
<keyword evidence="13" id="KW-1185">Reference proteome</keyword>
<evidence type="ECO:0000256" key="9">
    <source>
        <dbReference type="ARBA" id="ARBA00023211"/>
    </source>
</evidence>
<dbReference type="GO" id="GO:0016787">
    <property type="term" value="F:hydrolase activity"/>
    <property type="evidence" value="ECO:0007669"/>
    <property type="project" value="UniProtKB-KW"/>
</dbReference>
<evidence type="ECO:0000256" key="5">
    <source>
        <dbReference type="ARBA" id="ARBA00022723"/>
    </source>
</evidence>
<sequence>MTDIYQQIWNCDRHKFLVSPRDLNGQWIDPNADILLDEQIAASRRQDLDLARKPLFYRVNEEKLNTIPTYVSLIKLLDNYQFDNQKSEVVTKLEKAEIEQFIDDILPTKPIEIARNYIYRNLNFETSIANFELTLKSIWFDLYTNYFGNFSVRDTSGFEHIFVGEGKYDLKEKTSDRISGEISGYHSWVKFYLDEQQQQVNYRGHNYELQGNIGIDNPYVVAVQMLWQDCDVKSNLAIELFKKKGCFFVGTSPECEIAMGTVAYYESLANYKFEKEKRRTTINGAVYDLALYRNIELDGNRGNYIRSFYPKFIR</sequence>
<dbReference type="Pfam" id="PF09412">
    <property type="entry name" value="XendoU"/>
    <property type="match status" value="1"/>
</dbReference>
<accession>A0A964BMH2</accession>
<dbReference type="GO" id="GO:0003723">
    <property type="term" value="F:RNA binding"/>
    <property type="evidence" value="ECO:0007669"/>
    <property type="project" value="UniProtKB-KW"/>
</dbReference>
<dbReference type="GO" id="GO:0046872">
    <property type="term" value="F:metal ion binding"/>
    <property type="evidence" value="ECO:0007669"/>
    <property type="project" value="UniProtKB-KW"/>
</dbReference>
<comment type="subunit">
    <text evidence="3">Monomer.</text>
</comment>
<protein>
    <recommendedName>
        <fullName evidence="11">EndoU domain-containing protein</fullName>
    </recommendedName>
</protein>
<keyword evidence="6" id="KW-0255">Endonuclease</keyword>
<dbReference type="GO" id="GO:0004521">
    <property type="term" value="F:RNA endonuclease activity"/>
    <property type="evidence" value="ECO:0007669"/>
    <property type="project" value="InterPro"/>
</dbReference>
<comment type="similarity">
    <text evidence="2">Belongs to the ENDOU family.</text>
</comment>
<evidence type="ECO:0000259" key="11">
    <source>
        <dbReference type="PROSITE" id="PS51959"/>
    </source>
</evidence>
<feature type="domain" description="EndoU" evidence="11">
    <location>
        <begin position="1"/>
        <end position="314"/>
    </location>
</feature>
<evidence type="ECO:0000256" key="4">
    <source>
        <dbReference type="ARBA" id="ARBA00022722"/>
    </source>
</evidence>
<comment type="caution">
    <text evidence="12">The sequence shown here is derived from an EMBL/GenBank/DDBJ whole genome shotgun (WGS) entry which is preliminary data.</text>
</comment>
<organism evidence="12 13">
    <name type="scientific">Waterburya agarophytonicola KI4</name>
    <dbReference type="NCBI Taxonomy" id="2874699"/>
    <lineage>
        <taxon>Bacteria</taxon>
        <taxon>Bacillati</taxon>
        <taxon>Cyanobacteriota</taxon>
        <taxon>Cyanophyceae</taxon>
        <taxon>Pleurocapsales</taxon>
        <taxon>Hyellaceae</taxon>
        <taxon>Waterburya</taxon>
        <taxon>Waterburya agarophytonicola</taxon>
    </lineage>
</organism>
<keyword evidence="7" id="KW-0378">Hydrolase</keyword>
<evidence type="ECO:0000256" key="2">
    <source>
        <dbReference type="ARBA" id="ARBA00010168"/>
    </source>
</evidence>
<keyword evidence="5" id="KW-0479">Metal-binding</keyword>
<dbReference type="PROSITE" id="PS51959">
    <property type="entry name" value="ENDOU"/>
    <property type="match status" value="1"/>
</dbReference>
<dbReference type="RefSeq" id="WP_229638387.1">
    <property type="nucleotide sequence ID" value="NZ_JADWDC010000001.1"/>
</dbReference>
<evidence type="ECO:0000313" key="12">
    <source>
        <dbReference type="EMBL" id="MCC0175387.1"/>
    </source>
</evidence>
<keyword evidence="10" id="KW-0456">Lyase</keyword>
<evidence type="ECO:0000256" key="10">
    <source>
        <dbReference type="ARBA" id="ARBA00023239"/>
    </source>
</evidence>
<evidence type="ECO:0000256" key="7">
    <source>
        <dbReference type="ARBA" id="ARBA00022801"/>
    </source>
</evidence>
<dbReference type="EMBL" id="JADWDC010000001">
    <property type="protein sequence ID" value="MCC0175387.1"/>
    <property type="molecule type" value="Genomic_DNA"/>
</dbReference>
<dbReference type="InterPro" id="IPR018998">
    <property type="entry name" value="EndoU_C"/>
</dbReference>
<dbReference type="Proteomes" id="UP000729733">
    <property type="component" value="Unassembled WGS sequence"/>
</dbReference>
<dbReference type="InterPro" id="IPR037227">
    <property type="entry name" value="EndoU-like"/>
</dbReference>
<dbReference type="CDD" id="cd21159">
    <property type="entry name" value="XendoU"/>
    <property type="match status" value="1"/>
</dbReference>
<dbReference type="InterPro" id="IPR039787">
    <property type="entry name" value="ENDOU"/>
</dbReference>
<evidence type="ECO:0000313" key="13">
    <source>
        <dbReference type="Proteomes" id="UP000729733"/>
    </source>
</evidence>
<dbReference type="PANTHER" id="PTHR12439:SF11">
    <property type="entry name" value="URIDYLATE-SPECIFIC ENDORIBONUCLEASE"/>
    <property type="match status" value="1"/>
</dbReference>
<dbReference type="AlphaFoldDB" id="A0A964BMH2"/>
<dbReference type="GO" id="GO:0016829">
    <property type="term" value="F:lyase activity"/>
    <property type="evidence" value="ECO:0007669"/>
    <property type="project" value="UniProtKB-KW"/>
</dbReference>
<comment type="cofactor">
    <cofactor evidence="1">
        <name>Mn(2+)</name>
        <dbReference type="ChEBI" id="CHEBI:29035"/>
    </cofactor>
</comment>